<dbReference type="Pfam" id="PF01381">
    <property type="entry name" value="HTH_3"/>
    <property type="match status" value="1"/>
</dbReference>
<dbReference type="PANTHER" id="PTHR46558:SF13">
    <property type="entry name" value="HTH-TYPE TRANSCRIPTIONAL REGULATOR IMMR"/>
    <property type="match status" value="1"/>
</dbReference>
<evidence type="ECO:0000256" key="1">
    <source>
        <dbReference type="ARBA" id="ARBA00023125"/>
    </source>
</evidence>
<evidence type="ECO:0000313" key="5">
    <source>
        <dbReference type="Proteomes" id="UP000823894"/>
    </source>
</evidence>
<evidence type="ECO:0000256" key="2">
    <source>
        <dbReference type="SAM" id="MobiDB-lite"/>
    </source>
</evidence>
<dbReference type="InterPro" id="IPR010982">
    <property type="entry name" value="Lambda_DNA-bd_dom_sf"/>
</dbReference>
<dbReference type="EMBL" id="DWWK01000162">
    <property type="protein sequence ID" value="HJC39431.1"/>
    <property type="molecule type" value="Genomic_DNA"/>
</dbReference>
<accession>A0A9D2NXM9</accession>
<keyword evidence="1" id="KW-0238">DNA-binding</keyword>
<dbReference type="SMART" id="SM00530">
    <property type="entry name" value="HTH_XRE"/>
    <property type="match status" value="1"/>
</dbReference>
<feature type="domain" description="HTH cro/C1-type" evidence="3">
    <location>
        <begin position="10"/>
        <end position="64"/>
    </location>
</feature>
<reference evidence="4" key="2">
    <citation type="submission" date="2021-04" db="EMBL/GenBank/DDBJ databases">
        <authorList>
            <person name="Gilroy R."/>
        </authorList>
    </citation>
    <scope>NUCLEOTIDE SEQUENCE</scope>
    <source>
        <strain evidence="4">ChiGjej1B1-1692</strain>
    </source>
</reference>
<dbReference type="InterPro" id="IPR001387">
    <property type="entry name" value="Cro/C1-type_HTH"/>
</dbReference>
<dbReference type="SUPFAM" id="SSF47413">
    <property type="entry name" value="lambda repressor-like DNA-binding domains"/>
    <property type="match status" value="1"/>
</dbReference>
<comment type="caution">
    <text evidence="4">The sequence shown here is derived from an EMBL/GenBank/DDBJ whole genome shotgun (WGS) entry which is preliminary data.</text>
</comment>
<dbReference type="Gene3D" id="1.10.260.40">
    <property type="entry name" value="lambda repressor-like DNA-binding domains"/>
    <property type="match status" value="1"/>
</dbReference>
<evidence type="ECO:0000259" key="3">
    <source>
        <dbReference type="PROSITE" id="PS50943"/>
    </source>
</evidence>
<sequence length="75" mass="8572">MMSNTVGNNIRKLRKKHGMSQKDLADKLNIRRQTVSAYEREVSIPDIYTLIRVADIFSISLDELAGRNIGKKKKP</sequence>
<evidence type="ECO:0000313" key="4">
    <source>
        <dbReference type="EMBL" id="HJC39431.1"/>
    </source>
</evidence>
<dbReference type="AlphaFoldDB" id="A0A9D2NXM9"/>
<protein>
    <submittedName>
        <fullName evidence="4">Helix-turn-helix domain-containing protein</fullName>
    </submittedName>
</protein>
<reference evidence="4" key="1">
    <citation type="journal article" date="2021" name="PeerJ">
        <title>Extensive microbial diversity within the chicken gut microbiome revealed by metagenomics and culture.</title>
        <authorList>
            <person name="Gilroy R."/>
            <person name="Ravi A."/>
            <person name="Getino M."/>
            <person name="Pursley I."/>
            <person name="Horton D.L."/>
            <person name="Alikhan N.F."/>
            <person name="Baker D."/>
            <person name="Gharbi K."/>
            <person name="Hall N."/>
            <person name="Watson M."/>
            <person name="Adriaenssens E.M."/>
            <person name="Foster-Nyarko E."/>
            <person name="Jarju S."/>
            <person name="Secka A."/>
            <person name="Antonio M."/>
            <person name="Oren A."/>
            <person name="Chaudhuri R.R."/>
            <person name="La Ragione R."/>
            <person name="Hildebrand F."/>
            <person name="Pallen M.J."/>
        </authorList>
    </citation>
    <scope>NUCLEOTIDE SEQUENCE</scope>
    <source>
        <strain evidence="4">ChiGjej1B1-1692</strain>
    </source>
</reference>
<proteinExistence type="predicted"/>
<gene>
    <name evidence="4" type="ORF">H9757_10295</name>
</gene>
<dbReference type="GO" id="GO:0003677">
    <property type="term" value="F:DNA binding"/>
    <property type="evidence" value="ECO:0007669"/>
    <property type="project" value="UniProtKB-KW"/>
</dbReference>
<dbReference type="CDD" id="cd00093">
    <property type="entry name" value="HTH_XRE"/>
    <property type="match status" value="1"/>
</dbReference>
<feature type="region of interest" description="Disordered" evidence="2">
    <location>
        <begin position="1"/>
        <end position="21"/>
    </location>
</feature>
<dbReference type="Proteomes" id="UP000823894">
    <property type="component" value="Unassembled WGS sequence"/>
</dbReference>
<organism evidence="4 5">
    <name type="scientific">Candidatus Mediterraneibacter faecigallinarum</name>
    <dbReference type="NCBI Taxonomy" id="2838669"/>
    <lineage>
        <taxon>Bacteria</taxon>
        <taxon>Bacillati</taxon>
        <taxon>Bacillota</taxon>
        <taxon>Clostridia</taxon>
        <taxon>Lachnospirales</taxon>
        <taxon>Lachnospiraceae</taxon>
        <taxon>Mediterraneibacter</taxon>
    </lineage>
</organism>
<name>A0A9D2NXM9_9FIRM</name>
<dbReference type="PROSITE" id="PS50943">
    <property type="entry name" value="HTH_CROC1"/>
    <property type="match status" value="1"/>
</dbReference>
<dbReference type="PANTHER" id="PTHR46558">
    <property type="entry name" value="TRACRIPTIONAL REGULATORY PROTEIN-RELATED-RELATED"/>
    <property type="match status" value="1"/>
</dbReference>